<evidence type="ECO:0000313" key="4">
    <source>
        <dbReference type="Proteomes" id="UP000315677"/>
    </source>
</evidence>
<dbReference type="SUPFAM" id="SSF53300">
    <property type="entry name" value="vWA-like"/>
    <property type="match status" value="1"/>
</dbReference>
<dbReference type="SMART" id="SM00327">
    <property type="entry name" value="VWA"/>
    <property type="match status" value="1"/>
</dbReference>
<feature type="transmembrane region" description="Helical" evidence="1">
    <location>
        <begin position="291"/>
        <end position="312"/>
    </location>
</feature>
<gene>
    <name evidence="3" type="ORF">FB558_4017</name>
</gene>
<dbReference type="Gene3D" id="3.40.50.410">
    <property type="entry name" value="von Willebrand factor, type A domain"/>
    <property type="match status" value="1"/>
</dbReference>
<dbReference type="Proteomes" id="UP000315677">
    <property type="component" value="Unassembled WGS sequence"/>
</dbReference>
<reference evidence="3 4" key="1">
    <citation type="submission" date="2019-06" db="EMBL/GenBank/DDBJ databases">
        <title>Sequencing the genomes of 1000 actinobacteria strains.</title>
        <authorList>
            <person name="Klenk H.-P."/>
        </authorList>
    </citation>
    <scope>NUCLEOTIDE SEQUENCE [LARGE SCALE GENOMIC DNA]</scope>
    <source>
        <strain evidence="3 4">DSM 45301</strain>
    </source>
</reference>
<dbReference type="Pfam" id="PF13519">
    <property type="entry name" value="VWA_2"/>
    <property type="match status" value="1"/>
</dbReference>
<dbReference type="InterPro" id="IPR036465">
    <property type="entry name" value="vWFA_dom_sf"/>
</dbReference>
<keyword evidence="1" id="KW-0472">Membrane</keyword>
<keyword evidence="1" id="KW-0812">Transmembrane</keyword>
<protein>
    <submittedName>
        <fullName evidence="3">Ca-activated chloride channel family protein</fullName>
    </submittedName>
</protein>
<dbReference type="PANTHER" id="PTHR37947:SF1">
    <property type="entry name" value="BLL2462 PROTEIN"/>
    <property type="match status" value="1"/>
</dbReference>
<evidence type="ECO:0000313" key="3">
    <source>
        <dbReference type="EMBL" id="TQM11454.1"/>
    </source>
</evidence>
<name>A0A543DQ72_9PSEU</name>
<dbReference type="PROSITE" id="PS50234">
    <property type="entry name" value="VWFA"/>
    <property type="match status" value="1"/>
</dbReference>
<dbReference type="InterPro" id="IPR002035">
    <property type="entry name" value="VWF_A"/>
</dbReference>
<sequence length="315" mass="31837">MRFLAPGWLALLAAVAALVVAYVVVQRRRGRYAVRFAALPLLERVLPRGPGWRRHVPAVAFLVTVAGMVLALSRPVVEVQVPRERATVIVAVDVSASMGAEDVAPTRSNAAVAAARTFVDELPDTFNVGLVLFSGSTALTVPPTVDHAAVHAAFDGVTMGSGTAIGDAVLTALDGIRALDDQAATDPPPARIVLLSDGANTTGSPISAAAAAAAAAATPVSTIAFGTPEGTATVGGSTMPVPADIPALAALAADSGGQAYQAETGEELQEVYTDIGSSIGYRAEEREVTSAVLAGALLAALAAAAGSLAWFARLP</sequence>
<dbReference type="InterPro" id="IPR024163">
    <property type="entry name" value="Aerotolerance_reg_N"/>
</dbReference>
<accession>A0A543DQ72</accession>
<proteinExistence type="predicted"/>
<feature type="domain" description="VWFA" evidence="2">
    <location>
        <begin position="87"/>
        <end position="275"/>
    </location>
</feature>
<dbReference type="PANTHER" id="PTHR37947">
    <property type="entry name" value="BLL2462 PROTEIN"/>
    <property type="match status" value="1"/>
</dbReference>
<comment type="caution">
    <text evidence="3">The sequence shown here is derived from an EMBL/GenBank/DDBJ whole genome shotgun (WGS) entry which is preliminary data.</text>
</comment>
<evidence type="ECO:0000259" key="2">
    <source>
        <dbReference type="PROSITE" id="PS50234"/>
    </source>
</evidence>
<organism evidence="3 4">
    <name type="scientific">Pseudonocardia kunmingensis</name>
    <dbReference type="NCBI Taxonomy" id="630975"/>
    <lineage>
        <taxon>Bacteria</taxon>
        <taxon>Bacillati</taxon>
        <taxon>Actinomycetota</taxon>
        <taxon>Actinomycetes</taxon>
        <taxon>Pseudonocardiales</taxon>
        <taxon>Pseudonocardiaceae</taxon>
        <taxon>Pseudonocardia</taxon>
    </lineage>
</organism>
<keyword evidence="4" id="KW-1185">Reference proteome</keyword>
<dbReference type="Pfam" id="PF07584">
    <property type="entry name" value="BatA"/>
    <property type="match status" value="1"/>
</dbReference>
<dbReference type="AlphaFoldDB" id="A0A543DQ72"/>
<dbReference type="EMBL" id="VFPA01000002">
    <property type="protein sequence ID" value="TQM11454.1"/>
    <property type="molecule type" value="Genomic_DNA"/>
</dbReference>
<evidence type="ECO:0000256" key="1">
    <source>
        <dbReference type="SAM" id="Phobius"/>
    </source>
</evidence>
<keyword evidence="1" id="KW-1133">Transmembrane helix</keyword>
<dbReference type="OrthoDB" id="8882959at2"/>